<feature type="chain" id="PRO_5002874033" evidence="2">
    <location>
        <begin position="24"/>
        <end position="126"/>
    </location>
</feature>
<dbReference type="eggNOG" id="ENOG50332FX">
    <property type="taxonomic scope" value="Bacteria"/>
</dbReference>
<proteinExistence type="predicted"/>
<reference evidence="3" key="1">
    <citation type="submission" date="2009-01" db="EMBL/GenBank/DDBJ databases">
        <title>Complete sequence of plasmid2 Cyanothece sp. PCC 7425.</title>
        <authorList>
            <consortium name="US DOE Joint Genome Institute"/>
            <person name="Lucas S."/>
            <person name="Copeland A."/>
            <person name="Lapidus A."/>
            <person name="Glavina del Rio T."/>
            <person name="Dalin E."/>
            <person name="Tice H."/>
            <person name="Bruce D."/>
            <person name="Goodwin L."/>
            <person name="Pitluck S."/>
            <person name="Sims D."/>
            <person name="Meineke L."/>
            <person name="Brettin T."/>
            <person name="Detter J.C."/>
            <person name="Han C."/>
            <person name="Larimer F."/>
            <person name="Land M."/>
            <person name="Hauser L."/>
            <person name="Kyrpides N."/>
            <person name="Ovchinnikova G."/>
            <person name="Liberton M."/>
            <person name="Stoeckel J."/>
            <person name="Banerjee A."/>
            <person name="Singh A."/>
            <person name="Page L."/>
            <person name="Sato H."/>
            <person name="Zhao L."/>
            <person name="Sherman L."/>
            <person name="Pakrasi H."/>
            <person name="Richardson P."/>
        </authorList>
    </citation>
    <scope>NUCLEOTIDE SEQUENCE</scope>
    <source>
        <strain evidence="3">PCC 7425</strain>
        <plasmid evidence="3">pP742502</plasmid>
    </source>
</reference>
<keyword evidence="3" id="KW-0614">Plasmid</keyword>
<gene>
    <name evidence="3" type="ordered locus">Cyan7425_0128</name>
</gene>
<geneLocation type="plasmid" evidence="3">
    <name>pP742502</name>
</geneLocation>
<dbReference type="AlphaFoldDB" id="B8HZH7"/>
<dbReference type="OrthoDB" id="514307at2"/>
<organism evidence="3">
    <name type="scientific">Cyanothece sp. (strain PCC 7425 / ATCC 29141)</name>
    <dbReference type="NCBI Taxonomy" id="395961"/>
    <lineage>
        <taxon>Bacteria</taxon>
        <taxon>Bacillati</taxon>
        <taxon>Cyanobacteriota</taxon>
        <taxon>Cyanophyceae</taxon>
        <taxon>Gomontiellales</taxon>
        <taxon>Cyanothecaceae</taxon>
        <taxon>Cyanothece</taxon>
    </lineage>
</organism>
<evidence type="ECO:0000256" key="2">
    <source>
        <dbReference type="SAM" id="SignalP"/>
    </source>
</evidence>
<name>B8HZH7_CYAP4</name>
<dbReference type="KEGG" id="cyn:Cyan7425_0128"/>
<feature type="signal peptide" evidence="2">
    <location>
        <begin position="1"/>
        <end position="23"/>
    </location>
</feature>
<evidence type="ECO:0000313" key="3">
    <source>
        <dbReference type="EMBL" id="ACL47825.1"/>
    </source>
</evidence>
<dbReference type="HOGENOM" id="CLU_123713_0_0_3"/>
<feature type="compositionally biased region" description="Low complexity" evidence="1">
    <location>
        <begin position="25"/>
        <end position="35"/>
    </location>
</feature>
<evidence type="ECO:0000256" key="1">
    <source>
        <dbReference type="SAM" id="MobiDB-lite"/>
    </source>
</evidence>
<accession>B8HZH7</accession>
<feature type="region of interest" description="Disordered" evidence="1">
    <location>
        <begin position="25"/>
        <end position="84"/>
    </location>
</feature>
<protein>
    <submittedName>
        <fullName evidence="3">Uncharacterized protein</fullName>
    </submittedName>
</protein>
<dbReference type="EMBL" id="CP001346">
    <property type="protein sequence ID" value="ACL47825.1"/>
    <property type="molecule type" value="Genomic_DNA"/>
</dbReference>
<sequence length="126" mass="13268">MSKPLLLLSLMITLGLITLPMVAQTQTTSVSQAQSPSDSDINSRSLDRAKNLARQAAEKANGGLSKYQAEPSMHGPANQAPYVDNGNGTWTFTFTGGPPGQAPNIRTVVTVSKDGSQVQINSNTPL</sequence>
<keyword evidence="2" id="KW-0732">Signal</keyword>